<evidence type="ECO:0000313" key="1">
    <source>
        <dbReference type="EMBL" id="OAX79942.1"/>
    </source>
</evidence>
<dbReference type="Proteomes" id="UP000091918">
    <property type="component" value="Unassembled WGS sequence"/>
</dbReference>
<evidence type="ECO:0000313" key="2">
    <source>
        <dbReference type="Proteomes" id="UP000091918"/>
    </source>
</evidence>
<protein>
    <recommendedName>
        <fullName evidence="3">SMP domain-containing protein</fullName>
    </recommendedName>
</protein>
<dbReference type="EMBL" id="LGUA01000844">
    <property type="protein sequence ID" value="OAX79942.1"/>
    <property type="molecule type" value="Genomic_DNA"/>
</dbReference>
<evidence type="ECO:0008006" key="3">
    <source>
        <dbReference type="Google" id="ProtNLM"/>
    </source>
</evidence>
<reference evidence="1 2" key="1">
    <citation type="submission" date="2015-07" db="EMBL/GenBank/DDBJ databases">
        <title>Emmonsia species relationships and genome sequence.</title>
        <authorList>
            <person name="Cuomo C.A."/>
            <person name="Schwartz I.S."/>
            <person name="Kenyon C."/>
            <person name="de Hoog G.S."/>
            <person name="Govender N.P."/>
            <person name="Botha A."/>
            <person name="Moreno L."/>
            <person name="de Vries M."/>
            <person name="Munoz J.F."/>
            <person name="Stielow J.B."/>
        </authorList>
    </citation>
    <scope>NUCLEOTIDE SEQUENCE [LARGE SCALE GENOMIC DNA]</scope>
    <source>
        <strain evidence="1 2">CBS 136260</strain>
    </source>
</reference>
<proteinExistence type="predicted"/>
<organism evidence="1 2">
    <name type="scientific">Emergomyces africanus</name>
    <dbReference type="NCBI Taxonomy" id="1955775"/>
    <lineage>
        <taxon>Eukaryota</taxon>
        <taxon>Fungi</taxon>
        <taxon>Dikarya</taxon>
        <taxon>Ascomycota</taxon>
        <taxon>Pezizomycotina</taxon>
        <taxon>Eurotiomycetes</taxon>
        <taxon>Eurotiomycetidae</taxon>
        <taxon>Onygenales</taxon>
        <taxon>Ajellomycetaceae</taxon>
        <taxon>Emergomyces</taxon>
    </lineage>
</organism>
<comment type="caution">
    <text evidence="1">The sequence shown here is derived from an EMBL/GenBank/DDBJ whole genome shotgun (WGS) entry which is preliminary data.</text>
</comment>
<keyword evidence="2" id="KW-1185">Reference proteome</keyword>
<gene>
    <name evidence="1" type="ORF">ACJ72_05733</name>
</gene>
<sequence>MSGEIPKAESIKTAVTRGRRFSLDEITDISQTEGEITGGGPVKLGPTATKQSFYSKQRKFDEKVEELLEKPPDTITREDARELQSLEGRALGAIPGKQSLSAEVQSIADRNEELAAACGLNFGSSVSDVYITKEDAAEEQSYEAKMFGGRVPKGSLASQMQSCADKLQNARRKSVGGY</sequence>
<dbReference type="OrthoDB" id="2799468at2759"/>
<name>A0A1B7NT22_9EURO</name>
<dbReference type="AlphaFoldDB" id="A0A1B7NT22"/>
<accession>A0A1B7NT22</accession>
<dbReference type="STRING" id="1658172.A0A1B7NT22"/>